<dbReference type="PATRIC" id="fig|1208323.3.peg.2534"/>
<dbReference type="EMBL" id="AMRK01000006">
    <property type="protein sequence ID" value="EKE70769.1"/>
    <property type="molecule type" value="Genomic_DNA"/>
</dbReference>
<protein>
    <submittedName>
        <fullName evidence="1">Uncharacterized protein</fullName>
    </submittedName>
</protein>
<evidence type="ECO:0000313" key="2">
    <source>
        <dbReference type="Proteomes" id="UP000006762"/>
    </source>
</evidence>
<keyword evidence="2" id="KW-1185">Reference proteome</keyword>
<sequence>MRFTLSGLKEHLDTAASLDSILNTLAIRASKAKDPKK</sequence>
<reference evidence="1 2" key="1">
    <citation type="submission" date="2012-09" db="EMBL/GenBank/DDBJ databases">
        <title>Celeribacter baekdonensis B30 Genome Sequencing.</title>
        <authorList>
            <person name="Wang W."/>
        </authorList>
    </citation>
    <scope>NUCLEOTIDE SEQUENCE [LARGE SCALE GENOMIC DNA]</scope>
    <source>
        <strain evidence="1 2">B30</strain>
    </source>
</reference>
<organism evidence="1 2">
    <name type="scientific">Celeribacter baekdonensis B30</name>
    <dbReference type="NCBI Taxonomy" id="1208323"/>
    <lineage>
        <taxon>Bacteria</taxon>
        <taxon>Pseudomonadati</taxon>
        <taxon>Pseudomonadota</taxon>
        <taxon>Alphaproteobacteria</taxon>
        <taxon>Rhodobacterales</taxon>
        <taxon>Roseobacteraceae</taxon>
        <taxon>Celeribacter</taxon>
    </lineage>
</organism>
<accession>K2JJQ5</accession>
<dbReference type="AlphaFoldDB" id="K2JJQ5"/>
<proteinExistence type="predicted"/>
<gene>
    <name evidence="1" type="ORF">B30_12237</name>
</gene>
<name>K2JJQ5_9RHOB</name>
<dbReference type="Proteomes" id="UP000006762">
    <property type="component" value="Unassembled WGS sequence"/>
</dbReference>
<comment type="caution">
    <text evidence="1">The sequence shown here is derived from an EMBL/GenBank/DDBJ whole genome shotgun (WGS) entry which is preliminary data.</text>
</comment>
<evidence type="ECO:0000313" key="1">
    <source>
        <dbReference type="EMBL" id="EKE70769.1"/>
    </source>
</evidence>